<sequence length="794" mass="88639">MELKKAKEDKVKETYSLQELCQTPDTPTELPTSIELVSKMDANKPLRNEDLIYPDIQPHSTILFQTEGMLVDNEKEDLMSEIPSETFKRRAEEELMSTKPKKIKGSDSLKLMKPAISDDVIMTESPKMQNESVDLIDNSHSILKLPCSSTTSNCLGNRLPDRPNTTSIETNSIVDVVDMKSINWHAIQAKNKQTNSIADVVDTTSIDCHTIQTKTVQNKTCENNSDANAGQSYIDICKSIDPPMENHSPIEMKIEKRILNKINDEDRYCVVHPLDNDVHIKVEQGKLNENNTEVIIIPSHVVVSRHPDITSYNSRLRCELDRQNDDNRGSIGQICISNVVSGYNAKNMSDVMNAINDMLNSVCMKMNQNENNVLSDNYATVPNFSFDVNPINMNYDDHSSKNAQNDPNENCEFNDSYMAIPSSSSVSYTEIISQIKHLLDVINEQQTKEAVKDMAENCPVSNEEAQKNEVSDENESNIDSSANDLKLGTLVKIETETMEFQETACNDVQSNEDVSQKSTNSNIETLGFVSSETTLANAPILISIPFFSGDDFFGGPSILCEPIFYSPALQYFNRNTKDDIFELPHTISARFSIKSEEENLGDEMQQNDSPNLRFESCSEVSESSSMSVTTSQTEDSETDNCLSTICLLPSDDNNRSETSNDLSIESKENPNEELFSKEFLRQILNNAKAAANSNIIANINASSNPPVDSMVESNIIIEENVSGNPREINLPQNNSNENMNCITDTNEKSKATIKHSEISLQNLPVPGENVSKQTQEGTFKLPTKHCDTCEAPRK</sequence>
<evidence type="ECO:0000313" key="2">
    <source>
        <dbReference type="EMBL" id="KAF8770319.1"/>
    </source>
</evidence>
<evidence type="ECO:0000313" key="3">
    <source>
        <dbReference type="Proteomes" id="UP000807504"/>
    </source>
</evidence>
<reference evidence="2" key="2">
    <citation type="submission" date="2020-06" db="EMBL/GenBank/DDBJ databases">
        <authorList>
            <person name="Sheffer M."/>
        </authorList>
    </citation>
    <scope>NUCLEOTIDE SEQUENCE</scope>
</reference>
<feature type="region of interest" description="Disordered" evidence="1">
    <location>
        <begin position="764"/>
        <end position="794"/>
    </location>
</feature>
<accession>A0A8T0EC74</accession>
<organism evidence="2 3">
    <name type="scientific">Argiope bruennichi</name>
    <name type="common">Wasp spider</name>
    <name type="synonym">Aranea bruennichi</name>
    <dbReference type="NCBI Taxonomy" id="94029"/>
    <lineage>
        <taxon>Eukaryota</taxon>
        <taxon>Metazoa</taxon>
        <taxon>Ecdysozoa</taxon>
        <taxon>Arthropoda</taxon>
        <taxon>Chelicerata</taxon>
        <taxon>Arachnida</taxon>
        <taxon>Araneae</taxon>
        <taxon>Araneomorphae</taxon>
        <taxon>Entelegynae</taxon>
        <taxon>Araneoidea</taxon>
        <taxon>Araneidae</taxon>
        <taxon>Argiope</taxon>
    </lineage>
</organism>
<gene>
    <name evidence="2" type="ORF">HNY73_017864</name>
</gene>
<reference evidence="2" key="1">
    <citation type="journal article" date="2020" name="bioRxiv">
        <title>Chromosome-level reference genome of the European wasp spider Argiope bruennichi: a resource for studies on range expansion and evolutionary adaptation.</title>
        <authorList>
            <person name="Sheffer M.M."/>
            <person name="Hoppe A."/>
            <person name="Krehenwinkel H."/>
            <person name="Uhl G."/>
            <person name="Kuss A.W."/>
            <person name="Jensen L."/>
            <person name="Jensen C."/>
            <person name="Gillespie R.G."/>
            <person name="Hoff K.J."/>
            <person name="Prost S."/>
        </authorList>
    </citation>
    <scope>NUCLEOTIDE SEQUENCE</scope>
</reference>
<dbReference type="AlphaFoldDB" id="A0A8T0EC74"/>
<evidence type="ECO:0000256" key="1">
    <source>
        <dbReference type="SAM" id="MobiDB-lite"/>
    </source>
</evidence>
<dbReference type="Proteomes" id="UP000807504">
    <property type="component" value="Unassembled WGS sequence"/>
</dbReference>
<name>A0A8T0EC74_ARGBR</name>
<feature type="region of interest" description="Disordered" evidence="1">
    <location>
        <begin position="457"/>
        <end position="481"/>
    </location>
</feature>
<comment type="caution">
    <text evidence="2">The sequence shown here is derived from an EMBL/GenBank/DDBJ whole genome shotgun (WGS) entry which is preliminary data.</text>
</comment>
<keyword evidence="3" id="KW-1185">Reference proteome</keyword>
<feature type="compositionally biased region" description="Basic and acidic residues" evidence="1">
    <location>
        <begin position="784"/>
        <end position="794"/>
    </location>
</feature>
<dbReference type="EMBL" id="JABXBU010002228">
    <property type="protein sequence ID" value="KAF8770319.1"/>
    <property type="molecule type" value="Genomic_DNA"/>
</dbReference>
<protein>
    <submittedName>
        <fullName evidence="2">Uncharacterized protein</fullName>
    </submittedName>
</protein>
<proteinExistence type="predicted"/>